<sequence>MDILFTSDPANYHYISTTNFHNYPKGPEHREIFDILGDGVFNCDSKLWELHRKTTMSLFNRPDFLNLVEQTTWNNMEEKLLPDLEFVSERGSQTNLQEIFQRFAFDSIFNLAVDYDPKTLSVDLPYTKFEVAFTKSEEALFIRNVLPKCCWKLLKRFQLGNEKHLSDALKLSDEVMYKFINEEREKKIEPDFRLLTGFMREYNGQSGSYDNNNKFIKDTLLSLVFAGRDSTSSTLTWFFYLLAKNPVAEGKICEEMHTKLGIKEGEKWRKFCVEELEKLAYLHGALCEALRLFPAIPVNPRTPAKVDTLPSGHRVHKNTKIYLHSYAMGRMEMIWGQDCLEFKPERWLSEQGRIKHVPSHKFTAFHAGPRSCLGKKITLIQMKIVAATIVYNYNVEVVDGHPITQSKSVILQMKYGLMVKLTKKK</sequence>
<dbReference type="EMBL" id="CM042060">
    <property type="protein sequence ID" value="KAI3678163.1"/>
    <property type="molecule type" value="Genomic_DNA"/>
</dbReference>
<evidence type="ECO:0000313" key="1">
    <source>
        <dbReference type="EMBL" id="KAI3678163.1"/>
    </source>
</evidence>
<organism evidence="1 2">
    <name type="scientific">Arctium lappa</name>
    <name type="common">Greater burdock</name>
    <name type="synonym">Lappa major</name>
    <dbReference type="NCBI Taxonomy" id="4217"/>
    <lineage>
        <taxon>Eukaryota</taxon>
        <taxon>Viridiplantae</taxon>
        <taxon>Streptophyta</taxon>
        <taxon>Embryophyta</taxon>
        <taxon>Tracheophyta</taxon>
        <taxon>Spermatophyta</taxon>
        <taxon>Magnoliopsida</taxon>
        <taxon>eudicotyledons</taxon>
        <taxon>Gunneridae</taxon>
        <taxon>Pentapetalae</taxon>
        <taxon>asterids</taxon>
        <taxon>campanulids</taxon>
        <taxon>Asterales</taxon>
        <taxon>Asteraceae</taxon>
        <taxon>Carduoideae</taxon>
        <taxon>Cardueae</taxon>
        <taxon>Arctiinae</taxon>
        <taxon>Arctium</taxon>
    </lineage>
</organism>
<gene>
    <name evidence="1" type="ORF">L6452_37445</name>
</gene>
<comment type="caution">
    <text evidence="1">The sequence shown here is derived from an EMBL/GenBank/DDBJ whole genome shotgun (WGS) entry which is preliminary data.</text>
</comment>
<dbReference type="Proteomes" id="UP001055879">
    <property type="component" value="Linkage Group LG14"/>
</dbReference>
<keyword evidence="2" id="KW-1185">Reference proteome</keyword>
<reference evidence="2" key="1">
    <citation type="journal article" date="2022" name="Mol. Ecol. Resour.">
        <title>The genomes of chicory, endive, great burdock and yacon provide insights into Asteraceae palaeo-polyploidization history and plant inulin production.</title>
        <authorList>
            <person name="Fan W."/>
            <person name="Wang S."/>
            <person name="Wang H."/>
            <person name="Wang A."/>
            <person name="Jiang F."/>
            <person name="Liu H."/>
            <person name="Zhao H."/>
            <person name="Xu D."/>
            <person name="Zhang Y."/>
        </authorList>
    </citation>
    <scope>NUCLEOTIDE SEQUENCE [LARGE SCALE GENOMIC DNA]</scope>
    <source>
        <strain evidence="2">cv. Niubang</strain>
    </source>
</reference>
<proteinExistence type="predicted"/>
<protein>
    <submittedName>
        <fullName evidence="1">Uncharacterized protein</fullName>
    </submittedName>
</protein>
<name>A0ACB8Y4I1_ARCLA</name>
<accession>A0ACB8Y4I1</accession>
<reference evidence="1 2" key="2">
    <citation type="journal article" date="2022" name="Mol. Ecol. Resour.">
        <title>The genomes of chicory, endive, great burdock and yacon provide insights into Asteraceae paleo-polyploidization history and plant inulin production.</title>
        <authorList>
            <person name="Fan W."/>
            <person name="Wang S."/>
            <person name="Wang H."/>
            <person name="Wang A."/>
            <person name="Jiang F."/>
            <person name="Liu H."/>
            <person name="Zhao H."/>
            <person name="Xu D."/>
            <person name="Zhang Y."/>
        </authorList>
    </citation>
    <scope>NUCLEOTIDE SEQUENCE [LARGE SCALE GENOMIC DNA]</scope>
    <source>
        <strain evidence="2">cv. Niubang</strain>
    </source>
</reference>
<evidence type="ECO:0000313" key="2">
    <source>
        <dbReference type="Proteomes" id="UP001055879"/>
    </source>
</evidence>